<evidence type="ECO:0000256" key="3">
    <source>
        <dbReference type="ARBA" id="ARBA00022801"/>
    </source>
</evidence>
<evidence type="ECO:0000313" key="11">
    <source>
        <dbReference type="Proteomes" id="UP000051315"/>
    </source>
</evidence>
<dbReference type="Pfam" id="PF20791">
    <property type="entry name" value="Acyl-ACP_TE_C"/>
    <property type="match status" value="1"/>
</dbReference>
<dbReference type="Proteomes" id="UP000051315">
    <property type="component" value="Unassembled WGS sequence"/>
</dbReference>
<evidence type="ECO:0000256" key="6">
    <source>
        <dbReference type="ARBA" id="ARBA00023098"/>
    </source>
</evidence>
<protein>
    <submittedName>
        <fullName evidence="10">Oleoyl-[acyl-carrier protein] thioesterase</fullName>
    </submittedName>
</protein>
<feature type="domain" description="Acyl-ACP thioesterase-like C-terminal" evidence="9">
    <location>
        <begin position="155"/>
        <end position="244"/>
    </location>
</feature>
<evidence type="ECO:0000256" key="1">
    <source>
        <dbReference type="ARBA" id="ARBA00006500"/>
    </source>
</evidence>
<keyword evidence="5" id="KW-0809">Transit peptide</keyword>
<gene>
    <name evidence="10" type="ORF">FC15_GL000013</name>
</gene>
<reference evidence="10 11" key="1">
    <citation type="journal article" date="2015" name="Genome Announc.">
        <title>Expanding the biotechnology potential of lactobacilli through comparative genomics of 213 strains and associated genera.</title>
        <authorList>
            <person name="Sun Z."/>
            <person name="Harris H.M."/>
            <person name="McCann A."/>
            <person name="Guo C."/>
            <person name="Argimon S."/>
            <person name="Zhang W."/>
            <person name="Yang X."/>
            <person name="Jeffery I.B."/>
            <person name="Cooney J.C."/>
            <person name="Kagawa T.F."/>
            <person name="Liu W."/>
            <person name="Song Y."/>
            <person name="Salvetti E."/>
            <person name="Wrobel A."/>
            <person name="Rasinkangas P."/>
            <person name="Parkhill J."/>
            <person name="Rea M.C."/>
            <person name="O'Sullivan O."/>
            <person name="Ritari J."/>
            <person name="Douillard F.P."/>
            <person name="Paul Ross R."/>
            <person name="Yang R."/>
            <person name="Briner A.E."/>
            <person name="Felis G.E."/>
            <person name="de Vos W.M."/>
            <person name="Barrangou R."/>
            <person name="Klaenhammer T.R."/>
            <person name="Caufield P.W."/>
            <person name="Cui Y."/>
            <person name="Zhang H."/>
            <person name="O'Toole P.W."/>
        </authorList>
    </citation>
    <scope>NUCLEOTIDE SEQUENCE [LARGE SCALE GENOMIC DNA]</scope>
    <source>
        <strain evidence="10 11">DSM 17758</strain>
    </source>
</reference>
<comment type="similarity">
    <text evidence="1">Belongs to the acyl-ACP thioesterase family.</text>
</comment>
<evidence type="ECO:0000313" key="10">
    <source>
        <dbReference type="EMBL" id="KRM13910.1"/>
    </source>
</evidence>
<dbReference type="PATRIC" id="fig|1423735.3.peg.13"/>
<keyword evidence="4" id="KW-0276">Fatty acid metabolism</keyword>
<dbReference type="PANTHER" id="PTHR31727">
    <property type="entry name" value="OLEOYL-ACYL CARRIER PROTEIN THIOESTERASE 1, CHLOROPLASTIC"/>
    <property type="match status" value="1"/>
</dbReference>
<dbReference type="InterPro" id="IPR002864">
    <property type="entry name" value="Acyl-ACP_thioesterase_NHD"/>
</dbReference>
<evidence type="ECO:0000259" key="9">
    <source>
        <dbReference type="Pfam" id="PF20791"/>
    </source>
</evidence>
<dbReference type="InterPro" id="IPR049427">
    <property type="entry name" value="Acyl-ACP_TE_C"/>
</dbReference>
<accession>A0A0R1WG87</accession>
<dbReference type="RefSeq" id="WP_057822666.1">
    <property type="nucleotide sequence ID" value="NZ_AZFX01000001.1"/>
</dbReference>
<organism evidence="10 11">
    <name type="scientific">Lapidilactobacillus concavus DSM 17758</name>
    <dbReference type="NCBI Taxonomy" id="1423735"/>
    <lineage>
        <taxon>Bacteria</taxon>
        <taxon>Bacillati</taxon>
        <taxon>Bacillota</taxon>
        <taxon>Bacilli</taxon>
        <taxon>Lactobacillales</taxon>
        <taxon>Lactobacillaceae</taxon>
        <taxon>Lapidilactobacillus</taxon>
    </lineage>
</organism>
<feature type="domain" description="Acyl-ACP thioesterase N-terminal hotdog" evidence="8">
    <location>
        <begin position="5"/>
        <end position="131"/>
    </location>
</feature>
<dbReference type="STRING" id="1423735.FC15_GL000013"/>
<dbReference type="GO" id="GO:0016297">
    <property type="term" value="F:fatty acyl-[ACP] hydrolase activity"/>
    <property type="evidence" value="ECO:0007669"/>
    <property type="project" value="InterPro"/>
</dbReference>
<evidence type="ECO:0000259" key="8">
    <source>
        <dbReference type="Pfam" id="PF01643"/>
    </source>
</evidence>
<sequence>MVVERYSEDFQVPFYECDPSGTLHLSALMNHLVLASEHQLTNLDAGPIFMSTLGLGWVTTQYEIRISRLPRQHEHVTATTRATQYNKFFCYRDFWLYDSQGNELAFVRSMWVVLDLKTRRMVRLPDDLTKKIASEFSPEVIRFDRIEKLDWSHESVMAKTFRVRYFDIDSNRHVNNAHFFDWMLDSLPLDFLKGHAIESMSIKYDNEVTYGSEISSQAVQNQLITHHRIMNGDQLAADAIIHWR</sequence>
<keyword evidence="11" id="KW-1185">Reference proteome</keyword>
<dbReference type="GO" id="GO:0000036">
    <property type="term" value="F:acyl carrier activity"/>
    <property type="evidence" value="ECO:0007669"/>
    <property type="project" value="TreeGrafter"/>
</dbReference>
<keyword evidence="3" id="KW-0378">Hydrolase</keyword>
<dbReference type="InterPro" id="IPR029069">
    <property type="entry name" value="HotDog_dom_sf"/>
</dbReference>
<dbReference type="Gene3D" id="3.10.129.10">
    <property type="entry name" value="Hotdog Thioesterase"/>
    <property type="match status" value="1"/>
</dbReference>
<evidence type="ECO:0000256" key="2">
    <source>
        <dbReference type="ARBA" id="ARBA00022516"/>
    </source>
</evidence>
<dbReference type="CDD" id="cd00586">
    <property type="entry name" value="4HBT"/>
    <property type="match status" value="1"/>
</dbReference>
<evidence type="ECO:0000256" key="4">
    <source>
        <dbReference type="ARBA" id="ARBA00022832"/>
    </source>
</evidence>
<dbReference type="InterPro" id="IPR045023">
    <property type="entry name" value="FATA/B"/>
</dbReference>
<dbReference type="AlphaFoldDB" id="A0A0R1WG87"/>
<evidence type="ECO:0000256" key="5">
    <source>
        <dbReference type="ARBA" id="ARBA00022946"/>
    </source>
</evidence>
<dbReference type="OrthoDB" id="9801517at2"/>
<evidence type="ECO:0000256" key="7">
    <source>
        <dbReference type="ARBA" id="ARBA00023160"/>
    </source>
</evidence>
<name>A0A0R1WG87_9LACO</name>
<dbReference type="SUPFAM" id="SSF54637">
    <property type="entry name" value="Thioesterase/thiol ester dehydrase-isomerase"/>
    <property type="match status" value="2"/>
</dbReference>
<dbReference type="EMBL" id="AZFX01000001">
    <property type="protein sequence ID" value="KRM13910.1"/>
    <property type="molecule type" value="Genomic_DNA"/>
</dbReference>
<keyword evidence="6" id="KW-0443">Lipid metabolism</keyword>
<comment type="caution">
    <text evidence="10">The sequence shown here is derived from an EMBL/GenBank/DDBJ whole genome shotgun (WGS) entry which is preliminary data.</text>
</comment>
<dbReference type="PANTHER" id="PTHR31727:SF6">
    <property type="entry name" value="OLEOYL-ACYL CARRIER PROTEIN THIOESTERASE 1, CHLOROPLASTIC"/>
    <property type="match status" value="1"/>
</dbReference>
<keyword evidence="7" id="KW-0275">Fatty acid biosynthesis</keyword>
<keyword evidence="2" id="KW-0444">Lipid biosynthesis</keyword>
<proteinExistence type="inferred from homology"/>
<dbReference type="Pfam" id="PF01643">
    <property type="entry name" value="Acyl-ACP_TE"/>
    <property type="match status" value="1"/>
</dbReference>